<evidence type="ECO:0000256" key="1">
    <source>
        <dbReference type="ARBA" id="ARBA00005721"/>
    </source>
</evidence>
<dbReference type="Pfam" id="PF03780">
    <property type="entry name" value="Asp23"/>
    <property type="match status" value="1"/>
</dbReference>
<evidence type="ECO:0000313" key="2">
    <source>
        <dbReference type="EMBL" id="MEB3429590.1"/>
    </source>
</evidence>
<protein>
    <submittedName>
        <fullName evidence="2">Asp23/Gls24 family envelope stress response protein</fullName>
    </submittedName>
</protein>
<gene>
    <name evidence="2" type="ORF">VLK81_06135</name>
</gene>
<reference evidence="2 3" key="1">
    <citation type="submission" date="2024-01" db="EMBL/GenBank/DDBJ databases">
        <title>Complete genome sequence of Citroniella saccharovorans strain M6.X9, isolated from human fecal sample.</title>
        <authorList>
            <person name="Cheng G."/>
            <person name="Westerholm M."/>
            <person name="Schnurer A."/>
        </authorList>
    </citation>
    <scope>NUCLEOTIDE SEQUENCE [LARGE SCALE GENOMIC DNA]</scope>
    <source>
        <strain evidence="2 3">DSM 29873</strain>
    </source>
</reference>
<name>A0AAW9MYX5_9FIRM</name>
<accession>A0AAW9MYX5</accession>
<proteinExistence type="inferred from homology"/>
<comment type="similarity">
    <text evidence="1">Belongs to the asp23 family.</text>
</comment>
<evidence type="ECO:0000313" key="3">
    <source>
        <dbReference type="Proteomes" id="UP001357733"/>
    </source>
</evidence>
<dbReference type="Proteomes" id="UP001357733">
    <property type="component" value="Unassembled WGS sequence"/>
</dbReference>
<dbReference type="RefSeq" id="WP_324619771.1">
    <property type="nucleotide sequence ID" value="NZ_JAYKOT010000003.1"/>
</dbReference>
<sequence length="107" mass="11818">MEFKGSIKISQDIVTNIIGITVSEIEGVNCIIGYSPNTLINIKNKDNSGIVVDYNENSIVVTLSVILDKNYIITEVCEKIQTQVIEKVKTMTDLVINQVNIYVAGII</sequence>
<comment type="caution">
    <text evidence="2">The sequence shown here is derived from an EMBL/GenBank/DDBJ whole genome shotgun (WGS) entry which is preliminary data.</text>
</comment>
<organism evidence="2 3">
    <name type="scientific">Citroniella saccharovorans</name>
    <dbReference type="NCBI Taxonomy" id="2053367"/>
    <lineage>
        <taxon>Bacteria</taxon>
        <taxon>Bacillati</taxon>
        <taxon>Bacillota</taxon>
        <taxon>Tissierellia</taxon>
        <taxon>Tissierellales</taxon>
        <taxon>Peptoniphilaceae</taxon>
        <taxon>Citroniella</taxon>
    </lineage>
</organism>
<dbReference type="InterPro" id="IPR005531">
    <property type="entry name" value="Asp23"/>
</dbReference>
<dbReference type="EMBL" id="JAYKOT010000003">
    <property type="protein sequence ID" value="MEB3429590.1"/>
    <property type="molecule type" value="Genomic_DNA"/>
</dbReference>
<dbReference type="PANTHER" id="PTHR34297">
    <property type="entry name" value="HYPOTHETICAL CYTOSOLIC PROTEIN-RELATED"/>
    <property type="match status" value="1"/>
</dbReference>
<dbReference type="AlphaFoldDB" id="A0AAW9MYX5"/>
<keyword evidence="3" id="KW-1185">Reference proteome</keyword>